<evidence type="ECO:0000313" key="1">
    <source>
        <dbReference type="EMBL" id="RDW71504.1"/>
    </source>
</evidence>
<keyword evidence="2" id="KW-1185">Reference proteome</keyword>
<comment type="caution">
    <text evidence="1">The sequence shown here is derived from an EMBL/GenBank/DDBJ whole genome shotgun (WGS) entry which is preliminary data.</text>
</comment>
<evidence type="ECO:0000313" key="2">
    <source>
        <dbReference type="Proteomes" id="UP000256645"/>
    </source>
</evidence>
<dbReference type="EMBL" id="PDLM01000008">
    <property type="protein sequence ID" value="RDW71504.1"/>
    <property type="molecule type" value="Genomic_DNA"/>
</dbReference>
<dbReference type="AlphaFoldDB" id="A0A3D8RCA3"/>
<accession>A0A3D8RCA3</accession>
<organism evidence="1 2">
    <name type="scientific">Coleophoma cylindrospora</name>
    <dbReference type="NCBI Taxonomy" id="1849047"/>
    <lineage>
        <taxon>Eukaryota</taxon>
        <taxon>Fungi</taxon>
        <taxon>Dikarya</taxon>
        <taxon>Ascomycota</taxon>
        <taxon>Pezizomycotina</taxon>
        <taxon>Leotiomycetes</taxon>
        <taxon>Helotiales</taxon>
        <taxon>Dermateaceae</taxon>
        <taxon>Coleophoma</taxon>
    </lineage>
</organism>
<protein>
    <submittedName>
        <fullName evidence="1">Uncharacterized protein</fullName>
    </submittedName>
</protein>
<proteinExistence type="predicted"/>
<reference evidence="1 2" key="1">
    <citation type="journal article" date="2018" name="IMA Fungus">
        <title>IMA Genome-F 9: Draft genome sequence of Annulohypoxylon stygium, Aspergillus mulundensis, Berkeleyomyces basicola (syn. Thielaviopsis basicola), Ceratocystis smalleyi, two Cercospora beticola strains, Coleophoma cylindrospora, Fusarium fracticaudum, Phialophora cf. hyalina, and Morchella septimelata.</title>
        <authorList>
            <person name="Wingfield B.D."/>
            <person name="Bills G.F."/>
            <person name="Dong Y."/>
            <person name="Huang W."/>
            <person name="Nel W.J."/>
            <person name="Swalarsk-Parry B.S."/>
            <person name="Vaghefi N."/>
            <person name="Wilken P.M."/>
            <person name="An Z."/>
            <person name="de Beer Z.W."/>
            <person name="De Vos L."/>
            <person name="Chen L."/>
            <person name="Duong T.A."/>
            <person name="Gao Y."/>
            <person name="Hammerbacher A."/>
            <person name="Kikkert J.R."/>
            <person name="Li Y."/>
            <person name="Li H."/>
            <person name="Li K."/>
            <person name="Li Q."/>
            <person name="Liu X."/>
            <person name="Ma X."/>
            <person name="Naidoo K."/>
            <person name="Pethybridge S.J."/>
            <person name="Sun J."/>
            <person name="Steenkamp E.T."/>
            <person name="van der Nest M.A."/>
            <person name="van Wyk S."/>
            <person name="Wingfield M.J."/>
            <person name="Xiong C."/>
            <person name="Yue Q."/>
            <person name="Zhang X."/>
        </authorList>
    </citation>
    <scope>NUCLEOTIDE SEQUENCE [LARGE SCALE GENOMIC DNA]</scope>
    <source>
        <strain evidence="1 2">BP6252</strain>
    </source>
</reference>
<gene>
    <name evidence="1" type="ORF">BP6252_08067</name>
</gene>
<dbReference type="Proteomes" id="UP000256645">
    <property type="component" value="Unassembled WGS sequence"/>
</dbReference>
<sequence>MRIQGRSIDTQVVAAILLHPARLRRGPNLQLLALDLHLSHLAGPGEGKAPHATLAAEVPMDPLVEAGVVAQAPRRGVERGEQEEVSRPVGEPDVEVRHLVAGAAVAFAEAHRVLVRRRLGRHHGGRQGHVRDILGMPTMAGAPIGTAHARGGFGG</sequence>
<name>A0A3D8RCA3_9HELO</name>